<name>A0ABX2EAV9_9BURK</name>
<keyword evidence="1" id="KW-0472">Membrane</keyword>
<evidence type="ECO:0008006" key="4">
    <source>
        <dbReference type="Google" id="ProtNLM"/>
    </source>
</evidence>
<dbReference type="Proteomes" id="UP000737171">
    <property type="component" value="Unassembled WGS sequence"/>
</dbReference>
<dbReference type="EMBL" id="JABRWJ010000001">
    <property type="protein sequence ID" value="NRF65534.1"/>
    <property type="molecule type" value="Genomic_DNA"/>
</dbReference>
<reference evidence="2 3" key="1">
    <citation type="submission" date="2020-05" db="EMBL/GenBank/DDBJ databases">
        <title>Aquincola sp. isolate from soil.</title>
        <authorList>
            <person name="Han J."/>
            <person name="Kim D.-U."/>
        </authorList>
    </citation>
    <scope>NUCLEOTIDE SEQUENCE [LARGE SCALE GENOMIC DNA]</scope>
    <source>
        <strain evidence="2 3">S2</strain>
    </source>
</reference>
<feature type="transmembrane region" description="Helical" evidence="1">
    <location>
        <begin position="49"/>
        <end position="70"/>
    </location>
</feature>
<dbReference type="RefSeq" id="WP_173119666.1">
    <property type="nucleotide sequence ID" value="NZ_JABRWJ010000001.1"/>
</dbReference>
<organism evidence="2 3">
    <name type="scientific">Pseudaquabacterium terrae</name>
    <dbReference type="NCBI Taxonomy" id="2732868"/>
    <lineage>
        <taxon>Bacteria</taxon>
        <taxon>Pseudomonadati</taxon>
        <taxon>Pseudomonadota</taxon>
        <taxon>Betaproteobacteria</taxon>
        <taxon>Burkholderiales</taxon>
        <taxon>Sphaerotilaceae</taxon>
        <taxon>Pseudaquabacterium</taxon>
    </lineage>
</organism>
<gene>
    <name evidence="2" type="ORF">HLB44_00920</name>
</gene>
<evidence type="ECO:0000256" key="1">
    <source>
        <dbReference type="SAM" id="Phobius"/>
    </source>
</evidence>
<dbReference type="Pfam" id="PF20064">
    <property type="entry name" value="DUF6463"/>
    <property type="match status" value="1"/>
</dbReference>
<protein>
    <recommendedName>
        <fullName evidence="4">DUF1304 domain-containing protein</fullName>
    </recommendedName>
</protein>
<evidence type="ECO:0000313" key="2">
    <source>
        <dbReference type="EMBL" id="NRF65534.1"/>
    </source>
</evidence>
<keyword evidence="1" id="KW-1133">Transmembrane helix</keyword>
<feature type="transmembrane region" description="Helical" evidence="1">
    <location>
        <begin position="101"/>
        <end position="117"/>
    </location>
</feature>
<comment type="caution">
    <text evidence="2">The sequence shown here is derived from an EMBL/GenBank/DDBJ whole genome shotgun (WGS) entry which is preliminary data.</text>
</comment>
<dbReference type="InterPro" id="IPR045590">
    <property type="entry name" value="DUF6463"/>
</dbReference>
<keyword evidence="3" id="KW-1185">Reference proteome</keyword>
<proteinExistence type="predicted"/>
<sequence length="122" mass="12981">MALTLAWSLFALGIAHVVFGVLRFKEPLLGALADGFVGQFSAHESRRTAFWFLMAGPQLMLAGQVALHAVSHGQPGLLRLIGVYLLVCSAIGVAAFPKSPLPVALVLSVLLLVVPLPQPQMR</sequence>
<keyword evidence="1" id="KW-0812">Transmembrane</keyword>
<evidence type="ECO:0000313" key="3">
    <source>
        <dbReference type="Proteomes" id="UP000737171"/>
    </source>
</evidence>
<feature type="transmembrane region" description="Helical" evidence="1">
    <location>
        <begin position="77"/>
        <end position="95"/>
    </location>
</feature>
<accession>A0ABX2EAV9</accession>